<keyword evidence="9" id="KW-1185">Reference proteome</keyword>
<dbReference type="GO" id="GO:0010181">
    <property type="term" value="F:FMN binding"/>
    <property type="evidence" value="ECO:0007669"/>
    <property type="project" value="UniProtKB-UniRule"/>
</dbReference>
<evidence type="ECO:0000256" key="6">
    <source>
        <dbReference type="HAMAP-Rule" id="MF_01216"/>
    </source>
</evidence>
<evidence type="ECO:0000256" key="3">
    <source>
        <dbReference type="ARBA" id="ARBA00023002"/>
    </source>
</evidence>
<comment type="catalytic activity">
    <reaction evidence="5">
        <text>N,N-dimethyl-1,4-phenylenediamine + anthranilate + 2 NAD(+) = 2-(4-dimethylaminophenyl)diazenylbenzoate + 2 NADH + 2 H(+)</text>
        <dbReference type="Rhea" id="RHEA:55872"/>
        <dbReference type="ChEBI" id="CHEBI:15378"/>
        <dbReference type="ChEBI" id="CHEBI:15783"/>
        <dbReference type="ChEBI" id="CHEBI:16567"/>
        <dbReference type="ChEBI" id="CHEBI:57540"/>
        <dbReference type="ChEBI" id="CHEBI:57945"/>
        <dbReference type="ChEBI" id="CHEBI:71579"/>
        <dbReference type="EC" id="1.7.1.17"/>
    </reaction>
    <physiologicalReaction direction="right-to-left" evidence="5">
        <dbReference type="Rhea" id="RHEA:55874"/>
    </physiologicalReaction>
</comment>
<dbReference type="EMBL" id="LSNE01000002">
    <property type="protein sequence ID" value="KXI30887.1"/>
    <property type="molecule type" value="Genomic_DNA"/>
</dbReference>
<comment type="function">
    <text evidence="6">Also exhibits azoreductase activity. Catalyzes the reductive cleavage of the azo bond in aromatic azo compounds to the corresponding amines.</text>
</comment>
<comment type="similarity">
    <text evidence="6">Belongs to the azoreductase type 1 family.</text>
</comment>
<comment type="cofactor">
    <cofactor evidence="6">
        <name>FMN</name>
        <dbReference type="ChEBI" id="CHEBI:58210"/>
    </cofactor>
    <text evidence="6">Binds 1 FMN per subunit.</text>
</comment>
<keyword evidence="4 6" id="KW-0520">NAD</keyword>
<evidence type="ECO:0000256" key="1">
    <source>
        <dbReference type="ARBA" id="ARBA00022630"/>
    </source>
</evidence>
<dbReference type="InterPro" id="IPR050104">
    <property type="entry name" value="FMN-dep_NADH:Q_OxRdtase_AzoR1"/>
</dbReference>
<dbReference type="HAMAP" id="MF_01216">
    <property type="entry name" value="Azoreductase_type1"/>
    <property type="match status" value="1"/>
</dbReference>
<dbReference type="OrthoDB" id="9787136at2"/>
<name>A0A136A6P1_9ALTE</name>
<sequence>MKNILVVNSSLSSANGNSNKLTSKLVTRLKSEHSDLTVVERNLNDMNISHLSMEEMIAWRTDKSTRTSAQEALAALSDTLIAELQQADAIIIGMPMYNFGVPSTFKAWIDRVARAGITFKYTETGPQGLLANKKVYVLAARGGKYAGTPKDSQSQYLNDVLGFIGLNDVEFVYVEGLAMGGDAAESAWSFAEQQLERLSA</sequence>
<evidence type="ECO:0000313" key="8">
    <source>
        <dbReference type="EMBL" id="KXI30887.1"/>
    </source>
</evidence>
<dbReference type="GO" id="GO:0016652">
    <property type="term" value="F:oxidoreductase activity, acting on NAD(P)H as acceptor"/>
    <property type="evidence" value="ECO:0007669"/>
    <property type="project" value="UniProtKB-UniRule"/>
</dbReference>
<comment type="catalytic activity">
    <reaction evidence="6">
        <text>2 a quinone + NADH + H(+) = 2 a 1,4-benzosemiquinone + NAD(+)</text>
        <dbReference type="Rhea" id="RHEA:65952"/>
        <dbReference type="ChEBI" id="CHEBI:15378"/>
        <dbReference type="ChEBI" id="CHEBI:57540"/>
        <dbReference type="ChEBI" id="CHEBI:57945"/>
        <dbReference type="ChEBI" id="CHEBI:132124"/>
        <dbReference type="ChEBI" id="CHEBI:134225"/>
    </reaction>
</comment>
<proteinExistence type="inferred from homology"/>
<organism evidence="8 9">
    <name type="scientific">Paraglaciecola hydrolytica</name>
    <dbReference type="NCBI Taxonomy" id="1799789"/>
    <lineage>
        <taxon>Bacteria</taxon>
        <taxon>Pseudomonadati</taxon>
        <taxon>Pseudomonadota</taxon>
        <taxon>Gammaproteobacteria</taxon>
        <taxon>Alteromonadales</taxon>
        <taxon>Alteromonadaceae</taxon>
        <taxon>Paraglaciecola</taxon>
    </lineage>
</organism>
<keyword evidence="2 6" id="KW-0288">FMN</keyword>
<gene>
    <name evidence="6" type="primary">azoR</name>
    <name evidence="8" type="ORF">AX660_05105</name>
</gene>
<comment type="function">
    <text evidence="6">Quinone reductase that provides resistance to thiol-specific stress caused by electrophilic quinones.</text>
</comment>
<dbReference type="RefSeq" id="WP_068372080.1">
    <property type="nucleotide sequence ID" value="NZ_LSNE01000002.1"/>
</dbReference>
<keyword evidence="1 6" id="KW-0285">Flavoprotein</keyword>
<evidence type="ECO:0000256" key="5">
    <source>
        <dbReference type="ARBA" id="ARBA00048542"/>
    </source>
</evidence>
<comment type="subunit">
    <text evidence="6">Homodimer.</text>
</comment>
<accession>A0A136A6P1</accession>
<keyword evidence="3 6" id="KW-0560">Oxidoreductase</keyword>
<dbReference type="AlphaFoldDB" id="A0A136A6P1"/>
<evidence type="ECO:0000313" key="9">
    <source>
        <dbReference type="Proteomes" id="UP000070299"/>
    </source>
</evidence>
<dbReference type="InterPro" id="IPR003680">
    <property type="entry name" value="Flavodoxin_fold"/>
</dbReference>
<feature type="binding site" evidence="6">
    <location>
        <position position="10"/>
    </location>
    <ligand>
        <name>FMN</name>
        <dbReference type="ChEBI" id="CHEBI:58210"/>
    </ligand>
</feature>
<dbReference type="EC" id="1.6.5.-" evidence="6"/>
<dbReference type="Pfam" id="PF02525">
    <property type="entry name" value="Flavodoxin_2"/>
    <property type="match status" value="1"/>
</dbReference>
<dbReference type="Proteomes" id="UP000070299">
    <property type="component" value="Unassembled WGS sequence"/>
</dbReference>
<comment type="caution">
    <text evidence="6">Lacks conserved residue(s) required for the propagation of feature annotation.</text>
</comment>
<feature type="binding site" evidence="6">
    <location>
        <begin position="96"/>
        <end position="99"/>
    </location>
    <ligand>
        <name>FMN</name>
        <dbReference type="ChEBI" id="CHEBI:58210"/>
    </ligand>
</feature>
<evidence type="ECO:0000256" key="2">
    <source>
        <dbReference type="ARBA" id="ARBA00022643"/>
    </source>
</evidence>
<dbReference type="STRING" id="1799789.AX660_05105"/>
<dbReference type="GO" id="GO:0016655">
    <property type="term" value="F:oxidoreductase activity, acting on NAD(P)H, quinone or similar compound as acceptor"/>
    <property type="evidence" value="ECO:0007669"/>
    <property type="project" value="InterPro"/>
</dbReference>
<dbReference type="EC" id="1.7.1.17" evidence="6"/>
<dbReference type="InterPro" id="IPR023048">
    <property type="entry name" value="NADH:quinone_OxRdtase_FMN_depd"/>
</dbReference>
<protein>
    <recommendedName>
        <fullName evidence="6">FMN dependent NADH:quinone oxidoreductase</fullName>
        <ecNumber evidence="6">1.6.5.-</ecNumber>
    </recommendedName>
    <alternativeName>
        <fullName evidence="6">Azo-dye reductase</fullName>
    </alternativeName>
    <alternativeName>
        <fullName evidence="6">FMN-dependent NADH-azo compound oxidoreductase</fullName>
    </alternativeName>
    <alternativeName>
        <fullName evidence="6">FMN-dependent NADH-azoreductase</fullName>
        <ecNumber evidence="6">1.7.1.17</ecNumber>
    </alternativeName>
</protein>
<evidence type="ECO:0000256" key="4">
    <source>
        <dbReference type="ARBA" id="ARBA00023027"/>
    </source>
</evidence>
<dbReference type="GO" id="GO:0009055">
    <property type="term" value="F:electron transfer activity"/>
    <property type="evidence" value="ECO:0007669"/>
    <property type="project" value="UniProtKB-UniRule"/>
</dbReference>
<dbReference type="PANTHER" id="PTHR43741">
    <property type="entry name" value="FMN-DEPENDENT NADH-AZOREDUCTASE 1"/>
    <property type="match status" value="1"/>
</dbReference>
<dbReference type="InterPro" id="IPR029039">
    <property type="entry name" value="Flavoprotein-like_sf"/>
</dbReference>
<comment type="caution">
    <text evidence="8">The sequence shown here is derived from an EMBL/GenBank/DDBJ whole genome shotgun (WGS) entry which is preliminary data.</text>
</comment>
<evidence type="ECO:0000259" key="7">
    <source>
        <dbReference type="Pfam" id="PF02525"/>
    </source>
</evidence>
<feature type="domain" description="Flavodoxin-like fold" evidence="7">
    <location>
        <begin position="2"/>
        <end position="196"/>
    </location>
</feature>
<reference evidence="9" key="1">
    <citation type="submission" date="2016-02" db="EMBL/GenBank/DDBJ databases">
        <authorList>
            <person name="Schultz-Johansen M."/>
            <person name="Glaring M.A."/>
            <person name="Bech P.K."/>
            <person name="Stougaard P."/>
        </authorList>
    </citation>
    <scope>NUCLEOTIDE SEQUENCE [LARGE SCALE GENOMIC DNA]</scope>
    <source>
        <strain evidence="9">S66</strain>
    </source>
</reference>
<dbReference type="SUPFAM" id="SSF52218">
    <property type="entry name" value="Flavoproteins"/>
    <property type="match status" value="1"/>
</dbReference>
<dbReference type="PANTHER" id="PTHR43741:SF2">
    <property type="entry name" value="FMN-DEPENDENT NADH:QUINONE OXIDOREDUCTASE"/>
    <property type="match status" value="1"/>
</dbReference>
<dbReference type="Gene3D" id="3.40.50.360">
    <property type="match status" value="1"/>
</dbReference>